<evidence type="ECO:0000256" key="1">
    <source>
        <dbReference type="SAM" id="MobiDB-lite"/>
    </source>
</evidence>
<keyword evidence="3" id="KW-1185">Reference proteome</keyword>
<organism evidence="2 3">
    <name type="scientific">Portunus trituberculatus</name>
    <name type="common">Swimming crab</name>
    <name type="synonym">Neptunus trituberculatus</name>
    <dbReference type="NCBI Taxonomy" id="210409"/>
    <lineage>
        <taxon>Eukaryota</taxon>
        <taxon>Metazoa</taxon>
        <taxon>Ecdysozoa</taxon>
        <taxon>Arthropoda</taxon>
        <taxon>Crustacea</taxon>
        <taxon>Multicrustacea</taxon>
        <taxon>Malacostraca</taxon>
        <taxon>Eumalacostraca</taxon>
        <taxon>Eucarida</taxon>
        <taxon>Decapoda</taxon>
        <taxon>Pleocyemata</taxon>
        <taxon>Brachyura</taxon>
        <taxon>Eubrachyura</taxon>
        <taxon>Portunoidea</taxon>
        <taxon>Portunidae</taxon>
        <taxon>Portuninae</taxon>
        <taxon>Portunus</taxon>
    </lineage>
</organism>
<comment type="caution">
    <text evidence="2">The sequence shown here is derived from an EMBL/GenBank/DDBJ whole genome shotgun (WGS) entry which is preliminary data.</text>
</comment>
<dbReference type="Proteomes" id="UP000324222">
    <property type="component" value="Unassembled WGS sequence"/>
</dbReference>
<protein>
    <submittedName>
        <fullName evidence="2">Uncharacterized protein</fullName>
    </submittedName>
</protein>
<evidence type="ECO:0000313" key="2">
    <source>
        <dbReference type="EMBL" id="MPD06314.1"/>
    </source>
</evidence>
<sequence length="99" mass="11050">MRVYQRPILQFSPLSFPCPSSSPLPLPPPPPAPPAPPPPPTHKFLSNHVSQEWLWLRVTTSEVGCLLSISKHRNDLIPYDVVRHLADSTSLGTENHENL</sequence>
<accession>A0A5B7KHJ0</accession>
<feature type="compositionally biased region" description="Pro residues" evidence="1">
    <location>
        <begin position="20"/>
        <end position="41"/>
    </location>
</feature>
<reference evidence="2 3" key="1">
    <citation type="submission" date="2019-05" db="EMBL/GenBank/DDBJ databases">
        <title>Another draft genome of Portunus trituberculatus and its Hox gene families provides insights of decapod evolution.</title>
        <authorList>
            <person name="Jeong J.-H."/>
            <person name="Song I."/>
            <person name="Kim S."/>
            <person name="Choi T."/>
            <person name="Kim D."/>
            <person name="Ryu S."/>
            <person name="Kim W."/>
        </authorList>
    </citation>
    <scope>NUCLEOTIDE SEQUENCE [LARGE SCALE GENOMIC DNA]</scope>
    <source>
        <tissue evidence="2">Muscle</tissue>
    </source>
</reference>
<proteinExistence type="predicted"/>
<gene>
    <name evidence="2" type="ORF">E2C01_102119</name>
</gene>
<evidence type="ECO:0000313" key="3">
    <source>
        <dbReference type="Proteomes" id="UP000324222"/>
    </source>
</evidence>
<dbReference type="EMBL" id="VSRR010150521">
    <property type="protein sequence ID" value="MPD06314.1"/>
    <property type="molecule type" value="Genomic_DNA"/>
</dbReference>
<dbReference type="AlphaFoldDB" id="A0A5B7KHJ0"/>
<feature type="region of interest" description="Disordered" evidence="1">
    <location>
        <begin position="18"/>
        <end position="43"/>
    </location>
</feature>
<name>A0A5B7KHJ0_PORTR</name>